<evidence type="ECO:0000256" key="1">
    <source>
        <dbReference type="SAM" id="SignalP"/>
    </source>
</evidence>
<keyword evidence="1" id="KW-0732">Signal</keyword>
<accession>A0A8J3XP51</accession>
<protein>
    <recommendedName>
        <fullName evidence="4">Lipoprotein</fullName>
    </recommendedName>
</protein>
<dbReference type="PROSITE" id="PS51257">
    <property type="entry name" value="PROKAR_LIPOPROTEIN"/>
    <property type="match status" value="1"/>
</dbReference>
<dbReference type="AlphaFoldDB" id="A0A8J3XP51"/>
<dbReference type="RefSeq" id="WP_204078896.1">
    <property type="nucleotide sequence ID" value="NZ_BAABHI010000015.1"/>
</dbReference>
<keyword evidence="3" id="KW-1185">Reference proteome</keyword>
<reference evidence="2 3" key="1">
    <citation type="submission" date="2021-01" db="EMBL/GenBank/DDBJ databases">
        <title>Whole genome shotgun sequence of Planotetraspora phitsanulokensis NBRC 104273.</title>
        <authorList>
            <person name="Komaki H."/>
            <person name="Tamura T."/>
        </authorList>
    </citation>
    <scope>NUCLEOTIDE SEQUENCE [LARGE SCALE GENOMIC DNA]</scope>
    <source>
        <strain evidence="2 3">NBRC 104273</strain>
    </source>
</reference>
<name>A0A8J3XP51_9ACTN</name>
<feature type="chain" id="PRO_5035171167" description="Lipoprotein" evidence="1">
    <location>
        <begin position="24"/>
        <end position="144"/>
    </location>
</feature>
<comment type="caution">
    <text evidence="2">The sequence shown here is derived from an EMBL/GenBank/DDBJ whole genome shotgun (WGS) entry which is preliminary data.</text>
</comment>
<organism evidence="2 3">
    <name type="scientific">Planotetraspora phitsanulokensis</name>
    <dbReference type="NCBI Taxonomy" id="575192"/>
    <lineage>
        <taxon>Bacteria</taxon>
        <taxon>Bacillati</taxon>
        <taxon>Actinomycetota</taxon>
        <taxon>Actinomycetes</taxon>
        <taxon>Streptosporangiales</taxon>
        <taxon>Streptosporangiaceae</taxon>
        <taxon>Planotetraspora</taxon>
    </lineage>
</organism>
<feature type="signal peptide" evidence="1">
    <location>
        <begin position="1"/>
        <end position="23"/>
    </location>
</feature>
<evidence type="ECO:0008006" key="4">
    <source>
        <dbReference type="Google" id="ProtNLM"/>
    </source>
</evidence>
<evidence type="ECO:0000313" key="3">
    <source>
        <dbReference type="Proteomes" id="UP000622547"/>
    </source>
</evidence>
<proteinExistence type="predicted"/>
<gene>
    <name evidence="2" type="ORF">Pph01_85360</name>
</gene>
<evidence type="ECO:0000313" key="2">
    <source>
        <dbReference type="EMBL" id="GII43533.1"/>
    </source>
</evidence>
<sequence>MRGPLLVASLVLALAGCGSTAPAAAPTSAATNNAAACQQFDKAADQLTHLGQQLGSGEGPGSASVASAAKLALGTMEGATTLARGDVHDAMDHAVAAVQIIQSEAAMSANGMIYMAHEVGTARLAVEQVGEACKQTGVTLKAAL</sequence>
<dbReference type="Proteomes" id="UP000622547">
    <property type="component" value="Unassembled WGS sequence"/>
</dbReference>
<dbReference type="EMBL" id="BOOP01000066">
    <property type="protein sequence ID" value="GII43533.1"/>
    <property type="molecule type" value="Genomic_DNA"/>
</dbReference>